<dbReference type="AlphaFoldDB" id="A0A7X2MPI1"/>
<protein>
    <recommendedName>
        <fullName evidence="1">Transporter-associated domain-containing protein</fullName>
    </recommendedName>
</protein>
<dbReference type="SUPFAM" id="SSF56176">
    <property type="entry name" value="FAD-binding/transporter-associated domain-like"/>
    <property type="match status" value="1"/>
</dbReference>
<dbReference type="InterPro" id="IPR016169">
    <property type="entry name" value="FAD-bd_PCMH_sub2"/>
</dbReference>
<reference evidence="2 3" key="1">
    <citation type="submission" date="2019-11" db="EMBL/GenBank/DDBJ databases">
        <title>Draft Genome Sequence of Plant Growth-Promoting Rhizosphere-Associated Bacteria.</title>
        <authorList>
            <person name="Vasilyev I.Y."/>
            <person name="Radchenko V."/>
            <person name="Ilnitskaya E.V."/>
        </authorList>
    </citation>
    <scope>NUCLEOTIDE SEQUENCE [LARGE SCALE GENOMIC DNA]</scope>
    <source>
        <strain evidence="2 3">VRA_MhP_f</strain>
    </source>
</reference>
<dbReference type="EMBL" id="WKLC01000911">
    <property type="protein sequence ID" value="MSE16919.1"/>
    <property type="molecule type" value="Genomic_DNA"/>
</dbReference>
<dbReference type="Proteomes" id="UP000461948">
    <property type="component" value="Unassembled WGS sequence"/>
</dbReference>
<name>A0A7X2MPI1_ENTAG</name>
<organism evidence="2 3">
    <name type="scientific">Enterobacter agglomerans</name>
    <name type="common">Erwinia herbicola</name>
    <name type="synonym">Pantoea agglomerans</name>
    <dbReference type="NCBI Taxonomy" id="549"/>
    <lineage>
        <taxon>Bacteria</taxon>
        <taxon>Pseudomonadati</taxon>
        <taxon>Pseudomonadota</taxon>
        <taxon>Gammaproteobacteria</taxon>
        <taxon>Enterobacterales</taxon>
        <taxon>Erwiniaceae</taxon>
        <taxon>Pantoea</taxon>
        <taxon>Pantoea agglomerans group</taxon>
    </lineage>
</organism>
<proteinExistence type="predicted"/>
<dbReference type="InterPro" id="IPR036318">
    <property type="entry name" value="FAD-bd_PCMH-like_sf"/>
</dbReference>
<comment type="caution">
    <text evidence="2">The sequence shown here is derived from an EMBL/GenBank/DDBJ whole genome shotgun (WGS) entry which is preliminary data.</text>
</comment>
<evidence type="ECO:0000313" key="2">
    <source>
        <dbReference type="EMBL" id="MSE16919.1"/>
    </source>
</evidence>
<dbReference type="GO" id="GO:0050660">
    <property type="term" value="F:flavin adenine dinucleotide binding"/>
    <property type="evidence" value="ECO:0007669"/>
    <property type="project" value="InterPro"/>
</dbReference>
<feature type="domain" description="Transporter-associated" evidence="1">
    <location>
        <begin position="2"/>
        <end position="51"/>
    </location>
</feature>
<evidence type="ECO:0000313" key="3">
    <source>
        <dbReference type="Proteomes" id="UP000461948"/>
    </source>
</evidence>
<gene>
    <name evidence="2" type="ORF">GKC49_17920</name>
</gene>
<dbReference type="Gene3D" id="3.30.465.10">
    <property type="match status" value="1"/>
</dbReference>
<dbReference type="InterPro" id="IPR005170">
    <property type="entry name" value="Transptr-assoc_dom"/>
</dbReference>
<dbReference type="Pfam" id="PF03471">
    <property type="entry name" value="CorC_HlyC"/>
    <property type="match status" value="1"/>
</dbReference>
<feature type="non-terminal residue" evidence="2">
    <location>
        <position position="1"/>
    </location>
</feature>
<evidence type="ECO:0000259" key="1">
    <source>
        <dbReference type="Pfam" id="PF03471"/>
    </source>
</evidence>
<sequence>DEQGDYHTLAGLLMDKLQHIPQEGEVLQLGDYLLRTLQVENHRVQKVEILLQPDISYEV</sequence>
<accession>A0A7X2MPI1</accession>